<keyword evidence="3" id="KW-0804">Transcription</keyword>
<dbReference type="GO" id="GO:0003677">
    <property type="term" value="F:DNA binding"/>
    <property type="evidence" value="ECO:0007669"/>
    <property type="project" value="UniProtKB-KW"/>
</dbReference>
<proteinExistence type="predicted"/>
<feature type="compositionally biased region" description="Basic and acidic residues" evidence="5">
    <location>
        <begin position="70"/>
        <end position="83"/>
    </location>
</feature>
<dbReference type="AlphaFoldDB" id="A0AAW1T2G6"/>
<evidence type="ECO:0000259" key="6">
    <source>
        <dbReference type="PROSITE" id="PS50863"/>
    </source>
</evidence>
<feature type="region of interest" description="Disordered" evidence="5">
    <location>
        <begin position="581"/>
        <end position="604"/>
    </location>
</feature>
<feature type="compositionally biased region" description="Polar residues" evidence="5">
    <location>
        <begin position="257"/>
        <end position="270"/>
    </location>
</feature>
<evidence type="ECO:0000256" key="5">
    <source>
        <dbReference type="SAM" id="MobiDB-lite"/>
    </source>
</evidence>
<dbReference type="InterPro" id="IPR003340">
    <property type="entry name" value="B3_DNA-bd"/>
</dbReference>
<evidence type="ECO:0000313" key="8">
    <source>
        <dbReference type="Proteomes" id="UP001485043"/>
    </source>
</evidence>
<evidence type="ECO:0000256" key="1">
    <source>
        <dbReference type="ARBA" id="ARBA00023015"/>
    </source>
</evidence>
<evidence type="ECO:0000313" key="7">
    <source>
        <dbReference type="EMBL" id="KAK9863689.1"/>
    </source>
</evidence>
<dbReference type="CDD" id="cd10017">
    <property type="entry name" value="B3_DNA"/>
    <property type="match status" value="1"/>
</dbReference>
<dbReference type="EMBL" id="JALJOV010000442">
    <property type="protein sequence ID" value="KAK9863689.1"/>
    <property type="molecule type" value="Genomic_DNA"/>
</dbReference>
<evidence type="ECO:0000256" key="3">
    <source>
        <dbReference type="ARBA" id="ARBA00023163"/>
    </source>
</evidence>
<feature type="compositionally biased region" description="Polar residues" evidence="5">
    <location>
        <begin position="174"/>
        <end position="192"/>
    </location>
</feature>
<accession>A0AAW1T2G6</accession>
<feature type="compositionally biased region" description="Polar residues" evidence="5">
    <location>
        <begin position="301"/>
        <end position="313"/>
    </location>
</feature>
<dbReference type="PROSITE" id="PS50863">
    <property type="entry name" value="B3"/>
    <property type="match status" value="1"/>
</dbReference>
<reference evidence="7 8" key="1">
    <citation type="journal article" date="2024" name="Nat. Commun.">
        <title>Phylogenomics reveals the evolutionary origins of lichenization in chlorophyte algae.</title>
        <authorList>
            <person name="Puginier C."/>
            <person name="Libourel C."/>
            <person name="Otte J."/>
            <person name="Skaloud P."/>
            <person name="Haon M."/>
            <person name="Grisel S."/>
            <person name="Petersen M."/>
            <person name="Berrin J.G."/>
            <person name="Delaux P.M."/>
            <person name="Dal Grande F."/>
            <person name="Keller J."/>
        </authorList>
    </citation>
    <scope>NUCLEOTIDE SEQUENCE [LARGE SCALE GENOMIC DNA]</scope>
    <source>
        <strain evidence="7 8">SAG 2523</strain>
    </source>
</reference>
<organism evidence="7 8">
    <name type="scientific">Apatococcus fuscideae</name>
    <dbReference type="NCBI Taxonomy" id="2026836"/>
    <lineage>
        <taxon>Eukaryota</taxon>
        <taxon>Viridiplantae</taxon>
        <taxon>Chlorophyta</taxon>
        <taxon>core chlorophytes</taxon>
        <taxon>Trebouxiophyceae</taxon>
        <taxon>Chlorellales</taxon>
        <taxon>Chlorellaceae</taxon>
        <taxon>Apatococcus</taxon>
    </lineage>
</organism>
<comment type="caution">
    <text evidence="7">The sequence shown here is derived from an EMBL/GenBank/DDBJ whole genome shotgun (WGS) entry which is preliminary data.</text>
</comment>
<feature type="region of interest" description="Disordered" evidence="5">
    <location>
        <begin position="70"/>
        <end position="126"/>
    </location>
</feature>
<keyword evidence="2" id="KW-0238">DNA-binding</keyword>
<dbReference type="SUPFAM" id="SSF101936">
    <property type="entry name" value="DNA-binding pseudobarrel domain"/>
    <property type="match status" value="1"/>
</dbReference>
<feature type="compositionally biased region" description="Low complexity" evidence="5">
    <location>
        <begin position="271"/>
        <end position="280"/>
    </location>
</feature>
<feature type="region of interest" description="Disordered" evidence="5">
    <location>
        <begin position="162"/>
        <end position="193"/>
    </location>
</feature>
<evidence type="ECO:0000256" key="2">
    <source>
        <dbReference type="ARBA" id="ARBA00023125"/>
    </source>
</evidence>
<dbReference type="Proteomes" id="UP001485043">
    <property type="component" value="Unassembled WGS sequence"/>
</dbReference>
<feature type="compositionally biased region" description="Polar residues" evidence="5">
    <location>
        <begin position="207"/>
        <end position="233"/>
    </location>
</feature>
<keyword evidence="8" id="KW-1185">Reference proteome</keyword>
<name>A0AAW1T2G6_9CHLO</name>
<dbReference type="InterPro" id="IPR015300">
    <property type="entry name" value="DNA-bd_pseudobarrel_sf"/>
</dbReference>
<dbReference type="Gene3D" id="2.40.330.10">
    <property type="entry name" value="DNA-binding pseudobarrel domain"/>
    <property type="match status" value="1"/>
</dbReference>
<keyword evidence="4" id="KW-0539">Nucleus</keyword>
<gene>
    <name evidence="7" type="ORF">WJX84_011376</name>
</gene>
<evidence type="ECO:0000256" key="4">
    <source>
        <dbReference type="ARBA" id="ARBA00023242"/>
    </source>
</evidence>
<feature type="domain" description="TF-B3" evidence="6">
    <location>
        <begin position="518"/>
        <end position="582"/>
    </location>
</feature>
<protein>
    <recommendedName>
        <fullName evidence="6">TF-B3 domain-containing protein</fullName>
    </recommendedName>
</protein>
<feature type="region of interest" description="Disordered" evidence="5">
    <location>
        <begin position="207"/>
        <end position="326"/>
    </location>
</feature>
<keyword evidence="1" id="KW-0805">Transcription regulation</keyword>
<sequence length="633" mass="66810">MKPPCAAACALAKLKAARQGYEATLTDIENTLETKEAELADREQHIKASQSRIAEQQRELETREALVKAREAELQQEASRPRNDGVIAGQHCPQEQGTEPATCPGGPAGNPASDQAQAGGPDNTGGELLAAAQLLSEPRGFHAGRHNFSKIPANALPKATSIPAALPASRDISQRLQRSHSSPPGGQKTQFRPSDWGLHLLKQLSGDNSAAFPSNLTQGQKPTSLPTTPSANLDTPFRPEQGPPQFSEPSHEDLQAADQTGGWQDQAAETAQQGPSSQAPPSGPRPPLPKLRVKLGGVRLSGTSSQPTASSHSVDPKAPGTVHGAQPPVACKEMLCTPQNDPMQLEPCSALKSVVPVATPAQSDGSENMLFRLADAAIMDVDLDGSVGSPVPLPPRKRKLETFKAEHGSGAAIKPAAAVQAPPQPSAAAPEATSAEKIWRLSGAPPPGTTPEPVAELPKAVLVTSPEQAARPVRSYSKTLDYKSCQHILCLTKDMARHLLPPAPHSATHAGGTCQLGVDIEDQAGRIWPMTYRCVPHRYSYELRAGWKPFASFWNVCVGDTVVLIRPGADRSRLQIKVHQKERAGRASSMGNAASGAPTPDSSGMAAACTPLGQHLLAAVQQAAEQEERSSFL</sequence>